<evidence type="ECO:0000313" key="2">
    <source>
        <dbReference type="Proteomes" id="UP000265520"/>
    </source>
</evidence>
<protein>
    <submittedName>
        <fullName evidence="1">F-box/LRR-repeat protein</fullName>
    </submittedName>
</protein>
<comment type="caution">
    <text evidence="1">The sequence shown here is derived from an EMBL/GenBank/DDBJ whole genome shotgun (WGS) entry which is preliminary data.</text>
</comment>
<accession>A0A392SST6</accession>
<name>A0A392SST6_9FABA</name>
<dbReference type="AlphaFoldDB" id="A0A392SST6"/>
<organism evidence="1 2">
    <name type="scientific">Trifolium medium</name>
    <dbReference type="NCBI Taxonomy" id="97028"/>
    <lineage>
        <taxon>Eukaryota</taxon>
        <taxon>Viridiplantae</taxon>
        <taxon>Streptophyta</taxon>
        <taxon>Embryophyta</taxon>
        <taxon>Tracheophyta</taxon>
        <taxon>Spermatophyta</taxon>
        <taxon>Magnoliopsida</taxon>
        <taxon>eudicotyledons</taxon>
        <taxon>Gunneridae</taxon>
        <taxon>Pentapetalae</taxon>
        <taxon>rosids</taxon>
        <taxon>fabids</taxon>
        <taxon>Fabales</taxon>
        <taxon>Fabaceae</taxon>
        <taxon>Papilionoideae</taxon>
        <taxon>50 kb inversion clade</taxon>
        <taxon>NPAAA clade</taxon>
        <taxon>Hologalegina</taxon>
        <taxon>IRL clade</taxon>
        <taxon>Trifolieae</taxon>
        <taxon>Trifolium</taxon>
    </lineage>
</organism>
<dbReference type="EMBL" id="LXQA010426969">
    <property type="protein sequence ID" value="MCI51105.1"/>
    <property type="molecule type" value="Genomic_DNA"/>
</dbReference>
<proteinExistence type="predicted"/>
<sequence>MLKKAAAKSRKEVAKLRKAFKARLEPPAIPDGIVDFLRQNSPSAE</sequence>
<keyword evidence="2" id="KW-1185">Reference proteome</keyword>
<dbReference type="Proteomes" id="UP000265520">
    <property type="component" value="Unassembled WGS sequence"/>
</dbReference>
<evidence type="ECO:0000313" key="1">
    <source>
        <dbReference type="EMBL" id="MCI51105.1"/>
    </source>
</evidence>
<feature type="non-terminal residue" evidence="1">
    <location>
        <position position="45"/>
    </location>
</feature>
<reference evidence="1 2" key="1">
    <citation type="journal article" date="2018" name="Front. Plant Sci.">
        <title>Red Clover (Trifolium pratense) and Zigzag Clover (T. medium) - A Picture of Genomic Similarities and Differences.</title>
        <authorList>
            <person name="Dluhosova J."/>
            <person name="Istvanek J."/>
            <person name="Nedelnik J."/>
            <person name="Repkova J."/>
        </authorList>
    </citation>
    <scope>NUCLEOTIDE SEQUENCE [LARGE SCALE GENOMIC DNA]</scope>
    <source>
        <strain evidence="2">cv. 10/8</strain>
        <tissue evidence="1">Leaf</tissue>
    </source>
</reference>